<dbReference type="EMBL" id="CP036262">
    <property type="protein sequence ID" value="QDS94119.1"/>
    <property type="molecule type" value="Genomic_DNA"/>
</dbReference>
<evidence type="ECO:0000256" key="4">
    <source>
        <dbReference type="PIRNR" id="PIRNR000185"/>
    </source>
</evidence>
<dbReference type="PIRSF" id="PIRSF000185">
    <property type="entry name" value="Glu_DH"/>
    <property type="match status" value="1"/>
</dbReference>
<feature type="binding site" evidence="6">
    <location>
        <position position="94"/>
    </location>
    <ligand>
        <name>substrate</name>
    </ligand>
</feature>
<keyword evidence="3 4" id="KW-0560">Oxidoreductase</keyword>
<dbReference type="InterPro" id="IPR033922">
    <property type="entry name" value="NAD_bind_Glu_DH"/>
</dbReference>
<accession>A0A517MGW4</accession>
<dbReference type="AlphaFoldDB" id="A0A517MGW4"/>
<dbReference type="Gene3D" id="1.10.285.10">
    <property type="entry name" value="Glutamate Dehydrogenase, chain A, domain 3"/>
    <property type="match status" value="2"/>
</dbReference>
<dbReference type="PRINTS" id="PR00082">
    <property type="entry name" value="GLFDHDRGNASE"/>
</dbReference>
<evidence type="ECO:0000256" key="5">
    <source>
        <dbReference type="PIRSR" id="PIRSR000185-1"/>
    </source>
</evidence>
<evidence type="ECO:0000256" key="1">
    <source>
        <dbReference type="ARBA" id="ARBA00006382"/>
    </source>
</evidence>
<proteinExistence type="inferred from homology"/>
<organism evidence="10 11">
    <name type="scientific">Roseimaritima multifibrata</name>
    <dbReference type="NCBI Taxonomy" id="1930274"/>
    <lineage>
        <taxon>Bacteria</taxon>
        <taxon>Pseudomonadati</taxon>
        <taxon>Planctomycetota</taxon>
        <taxon>Planctomycetia</taxon>
        <taxon>Pirellulales</taxon>
        <taxon>Pirellulaceae</taxon>
        <taxon>Roseimaritima</taxon>
    </lineage>
</organism>
<dbReference type="GO" id="GO:0006537">
    <property type="term" value="P:glutamate biosynthetic process"/>
    <property type="evidence" value="ECO:0007669"/>
    <property type="project" value="TreeGrafter"/>
</dbReference>
<dbReference type="SUPFAM" id="SSF51735">
    <property type="entry name" value="NAD(P)-binding Rossmann-fold domains"/>
    <property type="match status" value="1"/>
</dbReference>
<feature type="binding site" evidence="6">
    <location>
        <position position="244"/>
    </location>
    <ligand>
        <name>NAD(+)</name>
        <dbReference type="ChEBI" id="CHEBI:57540"/>
    </ligand>
</feature>
<sequence length="450" mass="50060">MSVSIKKELAHFMDGLRKRNPHEEEFHQSVEEVAESVFPWYLDHKQYRDAQILERVTEPDRVIIFRVTWEMDDGTIRANRAWRVQFNHSLGPYKGGLRFDPSVTLSVLKFLGFEQIFKNSLTGLPMGGGKGGANFNPKGKTDREVMRFCQSMMTELHRHIGEDVDVPAGDIGVGAREISYLFGQYMRLENRWSGVMTGKGASFGGSAIRTEATGYGCVYFCEHMLNEHGEDLEGKTVAISGSGNVALYAAQKAMQKGAKVITLSDSSGFVHAPEGLNPEQWEFARVLKEQRRGRLSEMAEQFRDISHHTGIRPWQVPCQVAMPCATQNEIDESDADQLIRQGVIAVCEGANMPATVPAVHLLRDKKILHAPGKASNAGGVAVSGLEQTQNAMRISWSREEVDERLQKIMRQIHQRCVAHGKVNGRIDYVVGANIGGFQKVAEAMLAYGVL</sequence>
<dbReference type="Gene3D" id="3.40.50.720">
    <property type="entry name" value="NAD(P)-binding Rossmann-like Domain"/>
    <property type="match status" value="1"/>
</dbReference>
<dbReference type="Pfam" id="PF00208">
    <property type="entry name" value="ELFV_dehydrog"/>
    <property type="match status" value="1"/>
</dbReference>
<dbReference type="Pfam" id="PF02812">
    <property type="entry name" value="ELFV_dehydrog_N"/>
    <property type="match status" value="1"/>
</dbReference>
<evidence type="ECO:0000256" key="6">
    <source>
        <dbReference type="PIRSR" id="PIRSR000185-2"/>
    </source>
</evidence>
<dbReference type="InterPro" id="IPR006095">
    <property type="entry name" value="Glu/Leu/Phe/Val/Trp_DH"/>
</dbReference>
<feature type="binding site" evidence="6">
    <location>
        <position position="115"/>
    </location>
    <ligand>
        <name>substrate</name>
    </ligand>
</feature>
<dbReference type="GO" id="GO:0000166">
    <property type="term" value="F:nucleotide binding"/>
    <property type="evidence" value="ECO:0007669"/>
    <property type="project" value="UniProtKB-KW"/>
</dbReference>
<dbReference type="InterPro" id="IPR006097">
    <property type="entry name" value="Glu/Leu/Phe/Val/Trp_DH_dimer"/>
</dbReference>
<dbReference type="CDD" id="cd05313">
    <property type="entry name" value="NAD_bind_2_Glu_DH"/>
    <property type="match status" value="1"/>
</dbReference>
<dbReference type="GO" id="GO:0004354">
    <property type="term" value="F:glutamate dehydrogenase (NADP+) activity"/>
    <property type="evidence" value="ECO:0007669"/>
    <property type="project" value="TreeGrafter"/>
</dbReference>
<name>A0A517MGW4_9BACT</name>
<feature type="binding site" evidence="6">
    <location>
        <position position="213"/>
    </location>
    <ligand>
        <name>NAD(+)</name>
        <dbReference type="ChEBI" id="CHEBI:57540"/>
    </ligand>
</feature>
<protein>
    <recommendedName>
        <fullName evidence="4">Glutamate dehydrogenase</fullName>
    </recommendedName>
</protein>
<dbReference type="PROSITE" id="PS00074">
    <property type="entry name" value="GLFV_DEHYDROGENASE"/>
    <property type="match status" value="1"/>
</dbReference>
<dbReference type="GO" id="GO:0005829">
    <property type="term" value="C:cytosol"/>
    <property type="evidence" value="ECO:0007669"/>
    <property type="project" value="TreeGrafter"/>
</dbReference>
<evidence type="ECO:0000256" key="8">
    <source>
        <dbReference type="RuleBase" id="RU004417"/>
    </source>
</evidence>
<dbReference type="PANTHER" id="PTHR43571">
    <property type="entry name" value="NADP-SPECIFIC GLUTAMATE DEHYDROGENASE 1-RELATED"/>
    <property type="match status" value="1"/>
</dbReference>
<dbReference type="PANTHER" id="PTHR43571:SF1">
    <property type="entry name" value="NADP-SPECIFIC GLUTAMATE DEHYDROGENASE 1-RELATED"/>
    <property type="match status" value="1"/>
</dbReference>
<dbReference type="OrthoDB" id="9803297at2"/>
<feature type="binding site" evidence="6">
    <location>
        <position position="118"/>
    </location>
    <ligand>
        <name>substrate</name>
    </ligand>
</feature>
<evidence type="ECO:0000256" key="2">
    <source>
        <dbReference type="ARBA" id="ARBA00011643"/>
    </source>
</evidence>
<dbReference type="FunFam" id="3.40.50.720:FF:000030">
    <property type="entry name" value="Glutamate dehydrogenase"/>
    <property type="match status" value="1"/>
</dbReference>
<dbReference type="SMART" id="SM00839">
    <property type="entry name" value="ELFV_dehydrog"/>
    <property type="match status" value="1"/>
</dbReference>
<comment type="subunit">
    <text evidence="2">Homohexamer.</text>
</comment>
<dbReference type="InterPro" id="IPR033524">
    <property type="entry name" value="Glu/Leu/Phe/Val_DH_AS"/>
</dbReference>
<dbReference type="Gene3D" id="3.40.50.10860">
    <property type="entry name" value="Leucine Dehydrogenase, chain A, domain 1"/>
    <property type="match status" value="1"/>
</dbReference>
<dbReference type="InterPro" id="IPR014362">
    <property type="entry name" value="Glu_DH"/>
</dbReference>
<dbReference type="InterPro" id="IPR036291">
    <property type="entry name" value="NAD(P)-bd_dom_sf"/>
</dbReference>
<dbReference type="InterPro" id="IPR050724">
    <property type="entry name" value="Glu_Leu_Phe_Val_DH"/>
</dbReference>
<comment type="similarity">
    <text evidence="1 4 8">Belongs to the Glu/Leu/Phe/Val dehydrogenases family.</text>
</comment>
<dbReference type="SUPFAM" id="SSF53223">
    <property type="entry name" value="Aminoacid dehydrogenase-like, N-terminal domain"/>
    <property type="match status" value="1"/>
</dbReference>
<dbReference type="KEGG" id="rml:FF011L_28970"/>
<feature type="binding site" evidence="6">
    <location>
        <position position="383"/>
    </location>
    <ligand>
        <name>substrate</name>
    </ligand>
</feature>
<dbReference type="InterPro" id="IPR046346">
    <property type="entry name" value="Aminoacid_DH-like_N_sf"/>
</dbReference>
<gene>
    <name evidence="10" type="primary">gdhA_1</name>
    <name evidence="10" type="ORF">FF011L_28970</name>
</gene>
<dbReference type="Proteomes" id="UP000320672">
    <property type="component" value="Chromosome"/>
</dbReference>
<keyword evidence="6" id="KW-0547">Nucleotide-binding</keyword>
<dbReference type="InterPro" id="IPR006096">
    <property type="entry name" value="Glu/Leu/Phe/Val/Trp_DH_C"/>
</dbReference>
<evidence type="ECO:0000256" key="3">
    <source>
        <dbReference type="ARBA" id="ARBA00023002"/>
    </source>
</evidence>
<evidence type="ECO:0000313" key="10">
    <source>
        <dbReference type="EMBL" id="QDS94119.1"/>
    </source>
</evidence>
<feature type="site" description="Important for catalysis" evidence="7">
    <location>
        <position position="170"/>
    </location>
</feature>
<reference evidence="10 11" key="1">
    <citation type="submission" date="2019-02" db="EMBL/GenBank/DDBJ databases">
        <title>Deep-cultivation of Planctomycetes and their phenomic and genomic characterization uncovers novel biology.</title>
        <authorList>
            <person name="Wiegand S."/>
            <person name="Jogler M."/>
            <person name="Boedeker C."/>
            <person name="Pinto D."/>
            <person name="Vollmers J."/>
            <person name="Rivas-Marin E."/>
            <person name="Kohn T."/>
            <person name="Peeters S.H."/>
            <person name="Heuer A."/>
            <person name="Rast P."/>
            <person name="Oberbeckmann S."/>
            <person name="Bunk B."/>
            <person name="Jeske O."/>
            <person name="Meyerdierks A."/>
            <person name="Storesund J.E."/>
            <person name="Kallscheuer N."/>
            <person name="Luecker S."/>
            <person name="Lage O.M."/>
            <person name="Pohl T."/>
            <person name="Merkel B.J."/>
            <person name="Hornburger P."/>
            <person name="Mueller R.-W."/>
            <person name="Bruemmer F."/>
            <person name="Labrenz M."/>
            <person name="Spormann A.M."/>
            <person name="Op den Camp H."/>
            <person name="Overmann J."/>
            <person name="Amann R."/>
            <person name="Jetten M.S.M."/>
            <person name="Mascher T."/>
            <person name="Medema M.H."/>
            <person name="Devos D.P."/>
            <person name="Kaster A.-K."/>
            <person name="Ovreas L."/>
            <person name="Rohde M."/>
            <person name="Galperin M.Y."/>
            <person name="Jogler C."/>
        </authorList>
    </citation>
    <scope>NUCLEOTIDE SEQUENCE [LARGE SCALE GENOMIC DNA]</scope>
    <source>
        <strain evidence="10 11">FF011L</strain>
    </source>
</reference>
<feature type="domain" description="Glutamate/phenylalanine/leucine/valine/L-tryptophan dehydrogenase C-terminal" evidence="9">
    <location>
        <begin position="206"/>
        <end position="448"/>
    </location>
</feature>
<evidence type="ECO:0000256" key="7">
    <source>
        <dbReference type="PIRSR" id="PIRSR000185-3"/>
    </source>
</evidence>
<dbReference type="FunFam" id="1.10.285.10:FF:000001">
    <property type="entry name" value="Glutamate dehydrogenase"/>
    <property type="match status" value="1"/>
</dbReference>
<feature type="active site" description="Proton donor" evidence="5">
    <location>
        <position position="130"/>
    </location>
</feature>
<dbReference type="NCBIfam" id="NF006929">
    <property type="entry name" value="PRK09414.1"/>
    <property type="match status" value="1"/>
</dbReference>
<evidence type="ECO:0000259" key="9">
    <source>
        <dbReference type="SMART" id="SM00839"/>
    </source>
</evidence>
<keyword evidence="11" id="KW-1185">Reference proteome</keyword>
<keyword evidence="6" id="KW-0520">NAD</keyword>
<evidence type="ECO:0000313" key="11">
    <source>
        <dbReference type="Proteomes" id="UP000320672"/>
    </source>
</evidence>
<feature type="binding site" evidence="6">
    <location>
        <position position="169"/>
    </location>
    <ligand>
        <name>substrate</name>
    </ligand>
</feature>
<dbReference type="RefSeq" id="WP_145352153.1">
    <property type="nucleotide sequence ID" value="NZ_CP036262.1"/>
</dbReference>
<dbReference type="FunFam" id="3.40.50.10860:FF:000002">
    <property type="entry name" value="Glutamate dehydrogenase"/>
    <property type="match status" value="1"/>
</dbReference>